<dbReference type="UniPathway" id="UPA00109">
    <property type="reaction ID" value="UER00180"/>
</dbReference>
<sequence>MHWLKVFVKIFKRLSKESTTQFLETPVFEEVLRPEVEGNGRYLAIDIGGSNLRAGFVELFGSTTQDGFTSPGKVNRVLEKSWKIGETHKYNNAEELFLWIGMCIAEVVQDGMNKWGLQLPSELSMGVTFSFPIKQTSLDMAIISSMGKGFSIPSDLNLGQQLLKGYETSTASKPHLPRIKITAIDIKMAVNTEWSINGTAPPLYTLNFVTKWDSILDTNSNNPGFMPFEYMTGGKYLGELCRLIILDYFTTNLRIHPESLPLVLREQNALDASVLARVGREDLLCHTLDLTMPFPIDPTTGKSKKWVPELAHAVVTITKKVEVRCAGMVAAAIVGLLAAADEIYLPPSRPSSSLSSQKNLEHPKLKQARSTKESSQVKELLVGYAGSCISHFQDYLADCQAYLDDILRQEFGPDKGGKRIILEACMDGSIIGAGLLAATVECMEKKRSSAKGLVAENSRTGIN</sequence>
<dbReference type="AlphaFoldDB" id="A0A395J4U0"/>
<keyword evidence="6" id="KW-0324">Glycolysis</keyword>
<gene>
    <name evidence="10" type="ORF">DID88_005330</name>
</gene>
<accession>A0A395J4U0</accession>
<dbReference type="EC" id="2.7.1.-" evidence="6"/>
<keyword evidence="4 6" id="KW-0418">Kinase</keyword>
<dbReference type="Pfam" id="PF03727">
    <property type="entry name" value="Hexokinase_2"/>
    <property type="match status" value="1"/>
</dbReference>
<feature type="domain" description="Hexokinase N-terminal" evidence="8">
    <location>
        <begin position="9"/>
        <end position="184"/>
    </location>
</feature>
<evidence type="ECO:0000256" key="1">
    <source>
        <dbReference type="ARBA" id="ARBA00009225"/>
    </source>
</evidence>
<dbReference type="GO" id="GO:0006006">
    <property type="term" value="P:glucose metabolic process"/>
    <property type="evidence" value="ECO:0007669"/>
    <property type="project" value="TreeGrafter"/>
</dbReference>
<dbReference type="GO" id="GO:0005536">
    <property type="term" value="F:D-glucose binding"/>
    <property type="evidence" value="ECO:0007669"/>
    <property type="project" value="InterPro"/>
</dbReference>
<dbReference type="InterPro" id="IPR043129">
    <property type="entry name" value="ATPase_NBD"/>
</dbReference>
<dbReference type="PANTHER" id="PTHR19443:SF29">
    <property type="entry name" value="PHOSPHOTRANSFERASE"/>
    <property type="match status" value="1"/>
</dbReference>
<feature type="region of interest" description="Disordered" evidence="7">
    <location>
        <begin position="349"/>
        <end position="372"/>
    </location>
</feature>
<organism evidence="10 11">
    <name type="scientific">Monilinia fructigena</name>
    <dbReference type="NCBI Taxonomy" id="38457"/>
    <lineage>
        <taxon>Eukaryota</taxon>
        <taxon>Fungi</taxon>
        <taxon>Dikarya</taxon>
        <taxon>Ascomycota</taxon>
        <taxon>Pezizomycotina</taxon>
        <taxon>Leotiomycetes</taxon>
        <taxon>Helotiales</taxon>
        <taxon>Sclerotiniaceae</taxon>
        <taxon>Monilinia</taxon>
    </lineage>
</organism>
<dbReference type="Gene3D" id="3.30.420.40">
    <property type="match status" value="1"/>
</dbReference>
<keyword evidence="5 6" id="KW-0067">ATP-binding</keyword>
<keyword evidence="2 6" id="KW-0808">Transferase</keyword>
<dbReference type="PROSITE" id="PS51748">
    <property type="entry name" value="HEXOKINASE_2"/>
    <property type="match status" value="1"/>
</dbReference>
<comment type="similarity">
    <text evidence="1 6">Belongs to the hexokinase family.</text>
</comment>
<dbReference type="GO" id="GO:0005829">
    <property type="term" value="C:cytosol"/>
    <property type="evidence" value="ECO:0007669"/>
    <property type="project" value="TreeGrafter"/>
</dbReference>
<dbReference type="GO" id="GO:0006096">
    <property type="term" value="P:glycolytic process"/>
    <property type="evidence" value="ECO:0007669"/>
    <property type="project" value="UniProtKB-UniPathway"/>
</dbReference>
<dbReference type="GO" id="GO:0019158">
    <property type="term" value="F:mannokinase activity"/>
    <property type="evidence" value="ECO:0007669"/>
    <property type="project" value="TreeGrafter"/>
</dbReference>
<dbReference type="EMBL" id="QKRW01000009">
    <property type="protein sequence ID" value="RAL65659.1"/>
    <property type="molecule type" value="Genomic_DNA"/>
</dbReference>
<dbReference type="GO" id="GO:0008865">
    <property type="term" value="F:fructokinase activity"/>
    <property type="evidence" value="ECO:0007669"/>
    <property type="project" value="TreeGrafter"/>
</dbReference>
<evidence type="ECO:0000259" key="8">
    <source>
        <dbReference type="Pfam" id="PF00349"/>
    </source>
</evidence>
<protein>
    <recommendedName>
        <fullName evidence="6">Phosphotransferase</fullName>
        <ecNumber evidence="6">2.7.1.-</ecNumber>
    </recommendedName>
</protein>
<dbReference type="InterPro" id="IPR001312">
    <property type="entry name" value="Hexokinase"/>
</dbReference>
<dbReference type="GO" id="GO:0005524">
    <property type="term" value="F:ATP binding"/>
    <property type="evidence" value="ECO:0007669"/>
    <property type="project" value="UniProtKB-UniRule"/>
</dbReference>
<dbReference type="CDD" id="cd24000">
    <property type="entry name" value="ASKHA_NBD_HK"/>
    <property type="match status" value="1"/>
</dbReference>
<dbReference type="GO" id="GO:0005739">
    <property type="term" value="C:mitochondrion"/>
    <property type="evidence" value="ECO:0007669"/>
    <property type="project" value="TreeGrafter"/>
</dbReference>
<dbReference type="InterPro" id="IPR022673">
    <property type="entry name" value="Hexokinase_C"/>
</dbReference>
<name>A0A395J4U0_9HELO</name>
<evidence type="ECO:0000259" key="9">
    <source>
        <dbReference type="Pfam" id="PF03727"/>
    </source>
</evidence>
<evidence type="ECO:0000256" key="7">
    <source>
        <dbReference type="SAM" id="MobiDB-lite"/>
    </source>
</evidence>
<evidence type="ECO:0000256" key="6">
    <source>
        <dbReference type="RuleBase" id="RU362007"/>
    </source>
</evidence>
<proteinExistence type="inferred from homology"/>
<dbReference type="OrthoDB" id="419537at2759"/>
<evidence type="ECO:0000256" key="3">
    <source>
        <dbReference type="ARBA" id="ARBA00022741"/>
    </source>
</evidence>
<comment type="caution">
    <text evidence="10">The sequence shown here is derived from an EMBL/GenBank/DDBJ whole genome shotgun (WGS) entry which is preliminary data.</text>
</comment>
<keyword evidence="11" id="KW-1185">Reference proteome</keyword>
<evidence type="ECO:0000313" key="10">
    <source>
        <dbReference type="EMBL" id="RAL65659.1"/>
    </source>
</evidence>
<reference evidence="10 11" key="1">
    <citation type="submission" date="2018-06" db="EMBL/GenBank/DDBJ databases">
        <title>Genome Sequence of the Brown Rot Fungal Pathogen Monilinia fructigena.</title>
        <authorList>
            <person name="Landi L."/>
            <person name="De Miccolis Angelini R.M."/>
            <person name="Pollastro S."/>
            <person name="Abate D."/>
            <person name="Faretra F."/>
            <person name="Romanazzi G."/>
        </authorList>
    </citation>
    <scope>NUCLEOTIDE SEQUENCE [LARGE SCALE GENOMIC DNA]</scope>
    <source>
        <strain evidence="10 11">Mfrg269</strain>
    </source>
</reference>
<dbReference type="GO" id="GO:0004340">
    <property type="term" value="F:glucokinase activity"/>
    <property type="evidence" value="ECO:0007669"/>
    <property type="project" value="TreeGrafter"/>
</dbReference>
<feature type="domain" description="Hexokinase C-terminal" evidence="9">
    <location>
        <begin position="185"/>
        <end position="438"/>
    </location>
</feature>
<dbReference type="PRINTS" id="PR00475">
    <property type="entry name" value="HEXOKINASE"/>
</dbReference>
<dbReference type="Proteomes" id="UP000249056">
    <property type="component" value="Unassembled WGS sequence"/>
</dbReference>
<dbReference type="PANTHER" id="PTHR19443">
    <property type="entry name" value="HEXOKINASE"/>
    <property type="match status" value="1"/>
</dbReference>
<dbReference type="GO" id="GO:0001678">
    <property type="term" value="P:intracellular glucose homeostasis"/>
    <property type="evidence" value="ECO:0007669"/>
    <property type="project" value="InterPro"/>
</dbReference>
<evidence type="ECO:0000256" key="4">
    <source>
        <dbReference type="ARBA" id="ARBA00022777"/>
    </source>
</evidence>
<dbReference type="InterPro" id="IPR022672">
    <property type="entry name" value="Hexokinase_N"/>
</dbReference>
<keyword evidence="3 6" id="KW-0547">Nucleotide-binding</keyword>
<dbReference type="Pfam" id="PF00349">
    <property type="entry name" value="Hexokinase_1"/>
    <property type="match status" value="1"/>
</dbReference>
<evidence type="ECO:0000256" key="2">
    <source>
        <dbReference type="ARBA" id="ARBA00022679"/>
    </source>
</evidence>
<feature type="compositionally biased region" description="Basic and acidic residues" evidence="7">
    <location>
        <begin position="359"/>
        <end position="372"/>
    </location>
</feature>
<dbReference type="SUPFAM" id="SSF53067">
    <property type="entry name" value="Actin-like ATPase domain"/>
    <property type="match status" value="2"/>
</dbReference>
<evidence type="ECO:0000313" key="11">
    <source>
        <dbReference type="Proteomes" id="UP000249056"/>
    </source>
</evidence>
<dbReference type="Gene3D" id="3.40.367.20">
    <property type="match status" value="1"/>
</dbReference>
<dbReference type="GO" id="GO:0006013">
    <property type="term" value="P:mannose metabolic process"/>
    <property type="evidence" value="ECO:0007669"/>
    <property type="project" value="TreeGrafter"/>
</dbReference>
<evidence type="ECO:0000256" key="5">
    <source>
        <dbReference type="ARBA" id="ARBA00022840"/>
    </source>
</evidence>